<keyword evidence="2" id="KW-0732">Signal</keyword>
<sequence>MNNLTKKFTFATTALLATGILAFNQADEVSAAAEWEARTVEHVTQDVQKNEDGSKVYTVQSGDTLAVIAQAFEVEVGLLASANNISNPNLIHTGTEITLSADQKVVTTKDPAGNTQTSQTQAPAQEQAQAPVETSNTQAYSAPQKNVSSSSQAQYSSPQPKQQAAASQSSNSGYTSNATGGEAAAKEWIAQRESNGSYTAVNGQYWGRYQLNPTLVSHGAGPAEQEAAADKYVSGRYGSWSNAKSHWEQKGWY</sequence>
<dbReference type="EMBL" id="JAUNQW010000005">
    <property type="protein sequence ID" value="MDO5457072.1"/>
    <property type="molecule type" value="Genomic_DNA"/>
</dbReference>
<protein>
    <submittedName>
        <fullName evidence="4">LysM peptidoglycan-binding domain-containing protein</fullName>
    </submittedName>
</protein>
<feature type="compositionally biased region" description="Low complexity" evidence="1">
    <location>
        <begin position="148"/>
        <end position="172"/>
    </location>
</feature>
<name>A0AA43UBT6_9LACT</name>
<feature type="compositionally biased region" description="Low complexity" evidence="1">
    <location>
        <begin position="115"/>
        <end position="134"/>
    </location>
</feature>
<dbReference type="Proteomes" id="UP001171751">
    <property type="component" value="Unassembled WGS sequence"/>
</dbReference>
<dbReference type="SUPFAM" id="SSF54106">
    <property type="entry name" value="LysM domain"/>
    <property type="match status" value="1"/>
</dbReference>
<evidence type="ECO:0000313" key="4">
    <source>
        <dbReference type="EMBL" id="MDO5457072.1"/>
    </source>
</evidence>
<evidence type="ECO:0000256" key="1">
    <source>
        <dbReference type="SAM" id="MobiDB-lite"/>
    </source>
</evidence>
<feature type="signal peptide" evidence="2">
    <location>
        <begin position="1"/>
        <end position="26"/>
    </location>
</feature>
<dbReference type="Gene3D" id="3.10.350.10">
    <property type="entry name" value="LysM domain"/>
    <property type="match status" value="1"/>
</dbReference>
<dbReference type="AlphaFoldDB" id="A0AA43UBT6"/>
<proteinExistence type="predicted"/>
<feature type="region of interest" description="Disordered" evidence="1">
    <location>
        <begin position="107"/>
        <end position="179"/>
    </location>
</feature>
<gene>
    <name evidence="4" type="ORF">Q4F26_01875</name>
</gene>
<feature type="chain" id="PRO_5041232451" evidence="2">
    <location>
        <begin position="27"/>
        <end position="253"/>
    </location>
</feature>
<dbReference type="InterPro" id="IPR036779">
    <property type="entry name" value="LysM_dom_sf"/>
</dbReference>
<dbReference type="SMART" id="SM00257">
    <property type="entry name" value="LysM"/>
    <property type="match status" value="1"/>
</dbReference>
<accession>A0AA43UBT6</accession>
<feature type="domain" description="LysM" evidence="3">
    <location>
        <begin position="55"/>
        <end position="99"/>
    </location>
</feature>
<reference evidence="4" key="1">
    <citation type="submission" date="2023-07" db="EMBL/GenBank/DDBJ databases">
        <title>Between Cages and Wild: Unraveling the Impact of Captivity on Animal Microbiomes and Antimicrobial Resistance.</title>
        <authorList>
            <person name="Schmartz G.P."/>
            <person name="Rehner J."/>
            <person name="Schuff M.J."/>
            <person name="Becker S.L."/>
            <person name="Kravczyk M."/>
            <person name="Gurevich A."/>
            <person name="Francke R."/>
            <person name="Mueller R."/>
            <person name="Keller V."/>
            <person name="Keller A."/>
        </authorList>
    </citation>
    <scope>NUCLEOTIDE SEQUENCE</scope>
    <source>
        <strain evidence="4">S39M_St_73</strain>
    </source>
</reference>
<evidence type="ECO:0000313" key="5">
    <source>
        <dbReference type="Proteomes" id="UP001171751"/>
    </source>
</evidence>
<evidence type="ECO:0000256" key="2">
    <source>
        <dbReference type="SAM" id="SignalP"/>
    </source>
</evidence>
<evidence type="ECO:0000259" key="3">
    <source>
        <dbReference type="PROSITE" id="PS51782"/>
    </source>
</evidence>
<dbReference type="InterPro" id="IPR018392">
    <property type="entry name" value="LysM"/>
</dbReference>
<dbReference type="Pfam" id="PF01476">
    <property type="entry name" value="LysM"/>
    <property type="match status" value="1"/>
</dbReference>
<dbReference type="PROSITE" id="PS51782">
    <property type="entry name" value="LYSM"/>
    <property type="match status" value="1"/>
</dbReference>
<dbReference type="CDD" id="cd00118">
    <property type="entry name" value="LysM"/>
    <property type="match status" value="1"/>
</dbReference>
<keyword evidence="5" id="KW-1185">Reference proteome</keyword>
<comment type="caution">
    <text evidence="4">The sequence shown here is derived from an EMBL/GenBank/DDBJ whole genome shotgun (WGS) entry which is preliminary data.</text>
</comment>
<organism evidence="4 5">
    <name type="scientific">Atopococcus tabaci</name>
    <dbReference type="NCBI Taxonomy" id="269774"/>
    <lineage>
        <taxon>Bacteria</taxon>
        <taxon>Bacillati</taxon>
        <taxon>Bacillota</taxon>
        <taxon>Bacilli</taxon>
        <taxon>Lactobacillales</taxon>
        <taxon>Carnobacteriaceae</taxon>
        <taxon>Atopococcus</taxon>
    </lineage>
</organism>
<feature type="compositionally biased region" description="Polar residues" evidence="1">
    <location>
        <begin position="135"/>
        <end position="147"/>
    </location>
</feature>